<evidence type="ECO:0000259" key="7">
    <source>
        <dbReference type="Pfam" id="PF07808"/>
    </source>
</evidence>
<evidence type="ECO:0000256" key="5">
    <source>
        <dbReference type="SAM" id="MobiDB-lite"/>
    </source>
</evidence>
<gene>
    <name evidence="8" type="ORF">PAPYR_8865</name>
</gene>
<feature type="region of interest" description="Disordered" evidence="5">
    <location>
        <begin position="619"/>
        <end position="645"/>
    </location>
</feature>
<feature type="region of interest" description="Disordered" evidence="5">
    <location>
        <begin position="1"/>
        <end position="85"/>
    </location>
</feature>
<dbReference type="InterPro" id="IPR039896">
    <property type="entry name" value="Red-like"/>
</dbReference>
<feature type="region of interest" description="Disordered" evidence="5">
    <location>
        <begin position="822"/>
        <end position="852"/>
    </location>
</feature>
<keyword evidence="3" id="KW-0677">Repeat</keyword>
<protein>
    <submittedName>
        <fullName evidence="8">Uncharacterized protein</fullName>
    </submittedName>
</protein>
<keyword evidence="4" id="KW-0539">Nucleus</keyword>
<proteinExistence type="inferred from homology"/>
<feature type="compositionally biased region" description="Basic and acidic residues" evidence="5">
    <location>
        <begin position="22"/>
        <end position="80"/>
    </location>
</feature>
<keyword evidence="9" id="KW-1185">Reference proteome</keyword>
<feature type="compositionally biased region" description="Polar residues" evidence="5">
    <location>
        <begin position="299"/>
        <end position="311"/>
    </location>
</feature>
<feature type="region of interest" description="Disordered" evidence="5">
    <location>
        <begin position="899"/>
        <end position="918"/>
    </location>
</feature>
<feature type="domain" description="Protein RED C-terminal" evidence="6">
    <location>
        <begin position="570"/>
        <end position="666"/>
    </location>
</feature>
<comment type="caution">
    <text evidence="8">The sequence shown here is derived from an EMBL/GenBank/DDBJ whole genome shotgun (WGS) entry which is preliminary data.</text>
</comment>
<reference evidence="8" key="1">
    <citation type="journal article" date="2022" name="bioRxiv">
        <title>Genomics of Preaxostyla Flagellates Illuminates Evolutionary Transitions and the Path Towards Mitochondrial Loss.</title>
        <authorList>
            <person name="Novak L.V.F."/>
            <person name="Treitli S.C."/>
            <person name="Pyrih J."/>
            <person name="Halakuc P."/>
            <person name="Pipaliya S.V."/>
            <person name="Vacek V."/>
            <person name="Brzon O."/>
            <person name="Soukal P."/>
            <person name="Eme L."/>
            <person name="Dacks J.B."/>
            <person name="Karnkowska A."/>
            <person name="Elias M."/>
            <person name="Hampl V."/>
        </authorList>
    </citation>
    <scope>NUCLEOTIDE SEQUENCE</scope>
    <source>
        <strain evidence="8">RCP-MX</strain>
    </source>
</reference>
<feature type="compositionally biased region" description="Basic and acidic residues" evidence="5">
    <location>
        <begin position="630"/>
        <end position="645"/>
    </location>
</feature>
<feature type="compositionally biased region" description="Polar residues" evidence="5">
    <location>
        <begin position="1"/>
        <end position="18"/>
    </location>
</feature>
<evidence type="ECO:0000313" key="9">
    <source>
        <dbReference type="Proteomes" id="UP001141327"/>
    </source>
</evidence>
<feature type="region of interest" description="Disordered" evidence="5">
    <location>
        <begin position="287"/>
        <end position="320"/>
    </location>
</feature>
<dbReference type="Proteomes" id="UP001141327">
    <property type="component" value="Unassembled WGS sequence"/>
</dbReference>
<dbReference type="Pfam" id="PF07808">
    <property type="entry name" value="RED_N"/>
    <property type="match status" value="1"/>
</dbReference>
<organism evidence="8 9">
    <name type="scientific">Paratrimastix pyriformis</name>
    <dbReference type="NCBI Taxonomy" id="342808"/>
    <lineage>
        <taxon>Eukaryota</taxon>
        <taxon>Metamonada</taxon>
        <taxon>Preaxostyla</taxon>
        <taxon>Paratrimastigidae</taxon>
        <taxon>Paratrimastix</taxon>
    </lineage>
</organism>
<feature type="compositionally biased region" description="Pro residues" evidence="5">
    <location>
        <begin position="824"/>
        <end position="844"/>
    </location>
</feature>
<evidence type="ECO:0000259" key="6">
    <source>
        <dbReference type="Pfam" id="PF07807"/>
    </source>
</evidence>
<dbReference type="InterPro" id="IPR012916">
    <property type="entry name" value="RED_N"/>
</dbReference>
<dbReference type="PANTHER" id="PTHR12765">
    <property type="entry name" value="RED PROTEIN IK FACTOR CYTOKINE IK"/>
    <property type="match status" value="1"/>
</dbReference>
<evidence type="ECO:0000256" key="2">
    <source>
        <dbReference type="ARBA" id="ARBA00006660"/>
    </source>
</evidence>
<evidence type="ECO:0000256" key="1">
    <source>
        <dbReference type="ARBA" id="ARBA00004123"/>
    </source>
</evidence>
<evidence type="ECO:0000256" key="3">
    <source>
        <dbReference type="ARBA" id="ARBA00022737"/>
    </source>
</evidence>
<evidence type="ECO:0000256" key="4">
    <source>
        <dbReference type="ARBA" id="ARBA00023242"/>
    </source>
</evidence>
<dbReference type="InterPro" id="IPR012492">
    <property type="entry name" value="RED_C"/>
</dbReference>
<accession>A0ABQ8U9M9</accession>
<sequence length="918" mass="101438">MLSNSDFRSLLPSQTPRVSSEAPHKGGKEPKNDPEMVEVRAKKKERKEFFKHWQKEKEEKEKELSSHYRDRAFERRKGIDPDQELEDPEAVLAAAREAVEKKRHDPAPAAPAAPVVESEVAKHVIASASIWDNSVKGLDVELLEKKRAEMAALNEAKIRHDVEEETHRDVDEAAKALSMPTAPLARAVYNQLFGTDIHLAYNDVFLPGRSTHYLRPSHVLPVASPRPPVDTHGRSTYIFPVDETDPFAALPTLESKLKSDCPPVPPAAAGGLTAELLEELHHIVAHTKSKRRGRLAKGSLSSRITQKQPPESSRARPSHAVWTASQTLNTHHEFAPTRFLSLPDHAEEVMAPPAPKHDPYAPQPAPLDGPAAAAKQDPFAPMAPPPPAPPGAPGAANPRVFGLDLISVYVMGRFHWVAPASPTWLSLLWIYASIIFPDAGLYTPDQKVPARPAGDVSQQQQPPQHSRHLRTERSADVELSVRFVRVFGFVDVEAGPRCSSMFTGCSFVVLPSEEPSNESRLPVIPGLPGMPKAPETEAQKRHRRMMQNEDADLYADGFEGQVYSTSIGAADGSDEDEDDATARRLKRENFATDAEYYKYKESQEVAPRAAFQFGLKMADGRKQGGKAGRKAGEPRQKTDRQRARKLDRDFERISVMIEKKHGPEETRMVFIALFDFNATLEDDIPYTVEGEILIAPPQKQQPDKVRVLTLTEPRRKGLIPFQMVRKLPQAKAATYFSQYEASVAHSVICSPTFYPPATPVQPAGLRPEDLLGNLPPGGPYRHREDPKQDTPYTLIQKGQDYMTYLCVDTRDSNRQTQAVVTVRIPPPVAPPTPPAPPRPPPPPGDTSSIPLASELSEGGEAFEAQVGGGKSCLCVAYTIDELNRMDPVVRRLSTPRFAEAYGTPGWRTPRMEQAQGAA</sequence>
<comment type="subcellular location">
    <subcellularLocation>
        <location evidence="1">Nucleus</location>
    </subcellularLocation>
</comment>
<feature type="compositionally biased region" description="Pro residues" evidence="5">
    <location>
        <begin position="381"/>
        <end position="392"/>
    </location>
</feature>
<feature type="domain" description="RED-like N-terminal" evidence="7">
    <location>
        <begin position="46"/>
        <end position="212"/>
    </location>
</feature>
<evidence type="ECO:0000313" key="8">
    <source>
        <dbReference type="EMBL" id="KAJ4456024.1"/>
    </source>
</evidence>
<name>A0ABQ8U9M9_9EUKA</name>
<feature type="region of interest" description="Disordered" evidence="5">
    <location>
        <begin position="349"/>
        <end position="395"/>
    </location>
</feature>
<comment type="similarity">
    <text evidence="2">Belongs to the RED family.</text>
</comment>
<dbReference type="EMBL" id="JAPMOS010000084">
    <property type="protein sequence ID" value="KAJ4456024.1"/>
    <property type="molecule type" value="Genomic_DNA"/>
</dbReference>
<dbReference type="Pfam" id="PF07807">
    <property type="entry name" value="RED_C"/>
    <property type="match status" value="1"/>
</dbReference>
<feature type="region of interest" description="Disordered" evidence="5">
    <location>
        <begin position="446"/>
        <end position="472"/>
    </location>
</feature>